<dbReference type="eggNOG" id="COG4099">
    <property type="taxonomic scope" value="Bacteria"/>
</dbReference>
<evidence type="ECO:0000259" key="1">
    <source>
        <dbReference type="Pfam" id="PF06259"/>
    </source>
</evidence>
<dbReference type="SUPFAM" id="SSF53474">
    <property type="entry name" value="alpha/beta-Hydrolases"/>
    <property type="match status" value="1"/>
</dbReference>
<dbReference type="RefSeq" id="WP_052438858.1">
    <property type="nucleotide sequence ID" value="NZ_BBPN01000018.1"/>
</dbReference>
<accession>A0A1H7REM2</accession>
<evidence type="ECO:0000313" key="3">
    <source>
        <dbReference type="Proteomes" id="UP000183015"/>
    </source>
</evidence>
<feature type="domain" description="DUF1023" evidence="1">
    <location>
        <begin position="292"/>
        <end position="464"/>
    </location>
</feature>
<proteinExistence type="predicted"/>
<dbReference type="STRING" id="235985.SAMN05414137_11083"/>
<dbReference type="GO" id="GO:0016787">
    <property type="term" value="F:hydrolase activity"/>
    <property type="evidence" value="ECO:0007669"/>
    <property type="project" value="UniProtKB-KW"/>
</dbReference>
<dbReference type="AlphaFoldDB" id="A0A1H7REM2"/>
<gene>
    <name evidence="2" type="ORF">SAMN05414137_11083</name>
</gene>
<dbReference type="EMBL" id="FOAZ01000010">
    <property type="protein sequence ID" value="SEL58529.1"/>
    <property type="molecule type" value="Genomic_DNA"/>
</dbReference>
<dbReference type="Proteomes" id="UP000183015">
    <property type="component" value="Unassembled WGS sequence"/>
</dbReference>
<keyword evidence="2" id="KW-0378">Hydrolase</keyword>
<sequence length="550" mass="56571">MVTYAELLDARFDALTHAGDAYDALSKAFGAHIDEVTAVSTGRQQNWTGLAAFEAATALTTQNNDLTAAHEEMLGVGVILHEAVASFAAAQSELTAALEAARAANCTVAPDGTVTGPTMSEAEHHDRDAQEQQGVLVEQIAMRIGKAVQAADKADAQFAGRLNALAAHGRDGSGLSISTANADLGAQTAATKSGPKAVNAWWKGLSAAEQQTFIHDQPGVYGNLDGIPAVARDQANRIYLGQLIDQYEGGSQPLSDIDNRKLQGFLAIQSRLDHYQGMNPPLLLLGVNDQGQGHGILSYGNPDTAQNVSVYVPGLGTTLADVAGGDGDRALQLWEAAHGVRGAGTTASVVWLGYDPPPGLGGVDPATTEVMSSERAASGAPTYDQFLTGIRTTHNGSVHLTALGHSYGSYLVGLAAQQPGGTGANDIILIGSPGTGASNAAQLGVGPGHVWVGAAANDPVTHMPSKLDVGAVGLLGAQIGGAVASSDPHQLWFGTDPASAQYGAQRFDVANGPAASFDSHSAYFNERSNSMLNMAHIVTGTGPVNLEPPR</sequence>
<evidence type="ECO:0000313" key="2">
    <source>
        <dbReference type="EMBL" id="SEL58529.1"/>
    </source>
</evidence>
<dbReference type="InterPro" id="IPR029058">
    <property type="entry name" value="AB_hydrolase_fold"/>
</dbReference>
<reference evidence="3" key="1">
    <citation type="submission" date="2016-10" db="EMBL/GenBank/DDBJ databases">
        <authorList>
            <person name="Varghese N."/>
        </authorList>
    </citation>
    <scope>NUCLEOTIDE SEQUENCE [LARGE SCALE GENOMIC DNA]</scope>
    <source>
        <strain evidence="3">DSM 45096 / BCRC 16803 / CGMCC 4.1857 / CIP 109030 / JCM 12277 / KCTC 19219 / NBRC 100920 / 33214</strain>
    </source>
</reference>
<keyword evidence="3" id="KW-1185">Reference proteome</keyword>
<name>A0A1H7REM2_STRJI</name>
<organism evidence="2 3">
    <name type="scientific">Streptacidiphilus jiangxiensis</name>
    <dbReference type="NCBI Taxonomy" id="235985"/>
    <lineage>
        <taxon>Bacteria</taxon>
        <taxon>Bacillati</taxon>
        <taxon>Actinomycetota</taxon>
        <taxon>Actinomycetes</taxon>
        <taxon>Kitasatosporales</taxon>
        <taxon>Streptomycetaceae</taxon>
        <taxon>Streptacidiphilus</taxon>
    </lineage>
</organism>
<protein>
    <submittedName>
        <fullName evidence="2">Alpha/beta hydrolase</fullName>
    </submittedName>
</protein>
<dbReference type="Pfam" id="PF06259">
    <property type="entry name" value="Abhydrolase_8"/>
    <property type="match status" value="1"/>
</dbReference>
<dbReference type="InterPro" id="IPR010427">
    <property type="entry name" value="DUF1023"/>
</dbReference>